<evidence type="ECO:0000313" key="2">
    <source>
        <dbReference type="Proteomes" id="UP000007115"/>
    </source>
</evidence>
<name>G9N2W7_HYPVG</name>
<dbReference type="STRING" id="413071.G9N2W7"/>
<gene>
    <name evidence="1" type="ORF">TRIVIDRAFT_25153</name>
</gene>
<dbReference type="RefSeq" id="XP_013953219.1">
    <property type="nucleotide sequence ID" value="XM_014097744.1"/>
</dbReference>
<keyword evidence="2" id="KW-1185">Reference proteome</keyword>
<organism evidence="1 2">
    <name type="scientific">Hypocrea virens (strain Gv29-8 / FGSC 10586)</name>
    <name type="common">Gliocladium virens</name>
    <name type="synonym">Trichoderma virens</name>
    <dbReference type="NCBI Taxonomy" id="413071"/>
    <lineage>
        <taxon>Eukaryota</taxon>
        <taxon>Fungi</taxon>
        <taxon>Dikarya</taxon>
        <taxon>Ascomycota</taxon>
        <taxon>Pezizomycotina</taxon>
        <taxon>Sordariomycetes</taxon>
        <taxon>Hypocreomycetidae</taxon>
        <taxon>Hypocreales</taxon>
        <taxon>Hypocreaceae</taxon>
        <taxon>Trichoderma</taxon>
    </lineage>
</organism>
<dbReference type="eggNOG" id="ENOG502SIQT">
    <property type="taxonomic scope" value="Eukaryota"/>
</dbReference>
<sequence>DATFVACCPLNQVLLGNQDTAFDCCGVDYHLTRSEVTGYKCCPLGQVYDGDGVCYRDTDLKCSQGIILADGECVNPSSMIEDMDGARKVISLPPRCESGIREGKYYILQTMDGHLLGYDKEGHYYISGISHAHTFGKFKFCRTEVCESTSFINPNDEFRINDIHGHTNRGRGRRQWLSFSTNGGPFRTTPTWNEAQRFSITRWVDGKYCMAALYDVFDTQVCWPLELFQVPCDIRVPENNCIW</sequence>
<dbReference type="Proteomes" id="UP000007115">
    <property type="component" value="Unassembled WGS sequence"/>
</dbReference>
<dbReference type="EMBL" id="ABDF02000085">
    <property type="protein sequence ID" value="EHK19026.1"/>
    <property type="molecule type" value="Genomic_DNA"/>
</dbReference>
<reference evidence="1 2" key="1">
    <citation type="journal article" date="2011" name="Genome Biol.">
        <title>Comparative genome sequence analysis underscores mycoparasitism as the ancestral life style of Trichoderma.</title>
        <authorList>
            <person name="Kubicek C.P."/>
            <person name="Herrera-Estrella A."/>
            <person name="Seidl-Seiboth V."/>
            <person name="Martinez D.A."/>
            <person name="Druzhinina I.S."/>
            <person name="Thon M."/>
            <person name="Zeilinger S."/>
            <person name="Casas-Flores S."/>
            <person name="Horwitz B.A."/>
            <person name="Mukherjee P.K."/>
            <person name="Mukherjee M."/>
            <person name="Kredics L."/>
            <person name="Alcaraz L.D."/>
            <person name="Aerts A."/>
            <person name="Antal Z."/>
            <person name="Atanasova L."/>
            <person name="Cervantes-Badillo M.G."/>
            <person name="Challacombe J."/>
            <person name="Chertkov O."/>
            <person name="McCluskey K."/>
            <person name="Coulpier F."/>
            <person name="Deshpande N."/>
            <person name="von Doehren H."/>
            <person name="Ebbole D.J."/>
            <person name="Esquivel-Naranjo E.U."/>
            <person name="Fekete E."/>
            <person name="Flipphi M."/>
            <person name="Glaser F."/>
            <person name="Gomez-Rodriguez E.Y."/>
            <person name="Gruber S."/>
            <person name="Han C."/>
            <person name="Henrissat B."/>
            <person name="Hermosa R."/>
            <person name="Hernandez-Onate M."/>
            <person name="Karaffa L."/>
            <person name="Kosti I."/>
            <person name="Le Crom S."/>
            <person name="Lindquist E."/>
            <person name="Lucas S."/>
            <person name="Luebeck M."/>
            <person name="Luebeck P.S."/>
            <person name="Margeot A."/>
            <person name="Metz B."/>
            <person name="Misra M."/>
            <person name="Nevalainen H."/>
            <person name="Omann M."/>
            <person name="Packer N."/>
            <person name="Perrone G."/>
            <person name="Uresti-Rivera E.E."/>
            <person name="Salamov A."/>
            <person name="Schmoll M."/>
            <person name="Seiboth B."/>
            <person name="Shapiro H."/>
            <person name="Sukno S."/>
            <person name="Tamayo-Ramos J.A."/>
            <person name="Tisch D."/>
            <person name="Wiest A."/>
            <person name="Wilkinson H.H."/>
            <person name="Zhang M."/>
            <person name="Coutinho P.M."/>
            <person name="Kenerley C.M."/>
            <person name="Monte E."/>
            <person name="Baker S.E."/>
            <person name="Grigoriev I.V."/>
        </authorList>
    </citation>
    <scope>NUCLEOTIDE SEQUENCE [LARGE SCALE GENOMIC DNA]</scope>
    <source>
        <strain evidence="2">Gv29-8 / FGSC 10586</strain>
    </source>
</reference>
<feature type="non-terminal residue" evidence="1">
    <location>
        <position position="1"/>
    </location>
</feature>
<dbReference type="AlphaFoldDB" id="G9N2W7"/>
<feature type="non-terminal residue" evidence="1">
    <location>
        <position position="243"/>
    </location>
</feature>
<dbReference type="OrthoDB" id="4662630at2759"/>
<dbReference type="OMA" id="DCCAEGH"/>
<dbReference type="InParanoid" id="G9N2W7"/>
<proteinExistence type="predicted"/>
<evidence type="ECO:0000313" key="1">
    <source>
        <dbReference type="EMBL" id="EHK19026.1"/>
    </source>
</evidence>
<protein>
    <submittedName>
        <fullName evidence="1">Uncharacterized protein</fullName>
    </submittedName>
</protein>
<dbReference type="HOGENOM" id="CLU_045407_0_0_1"/>
<dbReference type="VEuPathDB" id="FungiDB:TRIVIDRAFT_25153"/>
<dbReference type="GeneID" id="25792530"/>
<accession>G9N2W7</accession>
<comment type="caution">
    <text evidence="1">The sequence shown here is derived from an EMBL/GenBank/DDBJ whole genome shotgun (WGS) entry which is preliminary data.</text>
</comment>